<evidence type="ECO:0000256" key="8">
    <source>
        <dbReference type="ARBA" id="ARBA00022824"/>
    </source>
</evidence>
<dbReference type="GO" id="GO:0006805">
    <property type="term" value="P:xenobiotic metabolic process"/>
    <property type="evidence" value="ECO:0007669"/>
    <property type="project" value="TreeGrafter"/>
</dbReference>
<evidence type="ECO:0000256" key="5">
    <source>
        <dbReference type="ARBA" id="ARBA00010617"/>
    </source>
</evidence>
<keyword evidence="9" id="KW-0492">Microsome</keyword>
<evidence type="ECO:0000256" key="15">
    <source>
        <dbReference type="RuleBase" id="RU000461"/>
    </source>
</evidence>
<dbReference type="PRINTS" id="PR00385">
    <property type="entry name" value="P450"/>
</dbReference>
<name>A0AAV6UHM8_9ARAC</name>
<keyword evidence="8" id="KW-0256">Endoplasmic reticulum</keyword>
<feature type="binding site" description="axial binding residue" evidence="14">
    <location>
        <position position="445"/>
    </location>
    <ligand>
        <name>heme</name>
        <dbReference type="ChEBI" id="CHEBI:30413"/>
    </ligand>
    <ligandPart>
        <name>Fe</name>
        <dbReference type="ChEBI" id="CHEBI:18248"/>
    </ligandPart>
</feature>
<dbReference type="InterPro" id="IPR017972">
    <property type="entry name" value="Cyt_P450_CS"/>
</dbReference>
<evidence type="ECO:0000256" key="13">
    <source>
        <dbReference type="ARBA" id="ARBA00023136"/>
    </source>
</evidence>
<dbReference type="GO" id="GO:0006082">
    <property type="term" value="P:organic acid metabolic process"/>
    <property type="evidence" value="ECO:0007669"/>
    <property type="project" value="TreeGrafter"/>
</dbReference>
<evidence type="ECO:0000256" key="1">
    <source>
        <dbReference type="ARBA" id="ARBA00001971"/>
    </source>
</evidence>
<keyword evidence="6 14" id="KW-0349">Heme</keyword>
<evidence type="ECO:0000256" key="4">
    <source>
        <dbReference type="ARBA" id="ARBA00004406"/>
    </source>
</evidence>
<dbReference type="PANTHER" id="PTHR24300">
    <property type="entry name" value="CYTOCHROME P450 508A4-RELATED"/>
    <property type="match status" value="1"/>
</dbReference>
<comment type="cofactor">
    <cofactor evidence="1 14">
        <name>heme</name>
        <dbReference type="ChEBI" id="CHEBI:30413"/>
    </cofactor>
</comment>
<evidence type="ECO:0000256" key="10">
    <source>
        <dbReference type="ARBA" id="ARBA00023002"/>
    </source>
</evidence>
<dbReference type="GO" id="GO:0020037">
    <property type="term" value="F:heme binding"/>
    <property type="evidence" value="ECO:0007669"/>
    <property type="project" value="InterPro"/>
</dbReference>
<keyword evidence="12 15" id="KW-0503">Monooxygenase</keyword>
<evidence type="ECO:0000256" key="7">
    <source>
        <dbReference type="ARBA" id="ARBA00022723"/>
    </source>
</evidence>
<sequence length="483" mass="55370">MSLFGYISAPLAISLFILCLTWFLLSFWSKNRNLPPGPRGIPYFGYYPFLSPKPYLDFARLAERYGDVFSFRTAGGTLFVVLNSIKAIKEVLVNRSEEFIGRPLESNLLEWLSDGLGVTQEEGAPWKEHRRFFLQTVKSFGFGKQEIEVTIQDLIRTMLADLRKTDGHQKVDLTLHVGHVVNSTIMQIMFGKKLDKNGDVFPRLVKAVKDLIAVFADNRFMLVGIPFRLSLYLRPWSSDVRQGQSFLKQTVKDIIDEHVRTYDPGHLRDYVDSYLHEREKQKKSGNLEGSTFTMERLLSISMNMTMEGTESTGDSVCILLTQASRYPEEQLKVQEELDTVVGREALPSWADRKRLPYLEAFIQELYRTRQPFSITTQYCNFEETTLNGYRIPKRSILVGNLWSINNDPEIYENPSEFNVNRFLGKDGKKIKTDGPYPFSMGKRDCVGQALAQMEVFLIIASILQNFTLHSTGEEAVVEVVLRD</sequence>
<keyword evidence="13 16" id="KW-0472">Membrane</keyword>
<dbReference type="GO" id="GO:0008395">
    <property type="term" value="F:steroid hydroxylase activity"/>
    <property type="evidence" value="ECO:0007669"/>
    <property type="project" value="TreeGrafter"/>
</dbReference>
<keyword evidence="7 14" id="KW-0479">Metal-binding</keyword>
<keyword evidence="10 15" id="KW-0560">Oxidoreductase</keyword>
<dbReference type="GO" id="GO:0016712">
    <property type="term" value="F:oxidoreductase activity, acting on paired donors, with incorporation or reduction of molecular oxygen, reduced flavin or flavoprotein as one donor, and incorporation of one atom of oxygen"/>
    <property type="evidence" value="ECO:0007669"/>
    <property type="project" value="TreeGrafter"/>
</dbReference>
<evidence type="ECO:0000256" key="12">
    <source>
        <dbReference type="ARBA" id="ARBA00023033"/>
    </source>
</evidence>
<evidence type="ECO:0000256" key="3">
    <source>
        <dbReference type="ARBA" id="ARBA00004174"/>
    </source>
</evidence>
<evidence type="ECO:0000256" key="9">
    <source>
        <dbReference type="ARBA" id="ARBA00022848"/>
    </source>
</evidence>
<dbReference type="EMBL" id="JAFNEN010000423">
    <property type="protein sequence ID" value="KAG8183294.1"/>
    <property type="molecule type" value="Genomic_DNA"/>
</dbReference>
<dbReference type="SUPFAM" id="SSF48264">
    <property type="entry name" value="Cytochrome P450"/>
    <property type="match status" value="1"/>
</dbReference>
<evidence type="ECO:0000313" key="18">
    <source>
        <dbReference type="Proteomes" id="UP000827092"/>
    </source>
</evidence>
<organism evidence="17 18">
    <name type="scientific">Oedothorax gibbosus</name>
    <dbReference type="NCBI Taxonomy" id="931172"/>
    <lineage>
        <taxon>Eukaryota</taxon>
        <taxon>Metazoa</taxon>
        <taxon>Ecdysozoa</taxon>
        <taxon>Arthropoda</taxon>
        <taxon>Chelicerata</taxon>
        <taxon>Arachnida</taxon>
        <taxon>Araneae</taxon>
        <taxon>Araneomorphae</taxon>
        <taxon>Entelegynae</taxon>
        <taxon>Araneoidea</taxon>
        <taxon>Linyphiidae</taxon>
        <taxon>Erigoninae</taxon>
        <taxon>Oedothorax</taxon>
    </lineage>
</organism>
<dbReference type="InterPro" id="IPR001128">
    <property type="entry name" value="Cyt_P450"/>
</dbReference>
<dbReference type="Gene3D" id="1.10.630.10">
    <property type="entry name" value="Cytochrome P450"/>
    <property type="match status" value="1"/>
</dbReference>
<keyword evidence="11 14" id="KW-0408">Iron</keyword>
<proteinExistence type="inferred from homology"/>
<dbReference type="PRINTS" id="PR00463">
    <property type="entry name" value="EP450I"/>
</dbReference>
<gene>
    <name evidence="17" type="ORF">JTE90_025994</name>
</gene>
<comment type="caution">
    <text evidence="17">The sequence shown here is derived from an EMBL/GenBank/DDBJ whole genome shotgun (WGS) entry which is preliminary data.</text>
</comment>
<keyword evidence="16" id="KW-1133">Transmembrane helix</keyword>
<dbReference type="PANTHER" id="PTHR24300:SF403">
    <property type="entry name" value="CYTOCHROME P450 306A1"/>
    <property type="match status" value="1"/>
</dbReference>
<dbReference type="InterPro" id="IPR050182">
    <property type="entry name" value="Cytochrome_P450_fam2"/>
</dbReference>
<dbReference type="PROSITE" id="PS00086">
    <property type="entry name" value="CYTOCHROME_P450"/>
    <property type="match status" value="1"/>
</dbReference>
<comment type="function">
    <text evidence="2">May be involved in the metabolism of insect hormones and in the breakdown of synthetic insecticides.</text>
</comment>
<dbReference type="GO" id="GO:0005506">
    <property type="term" value="F:iron ion binding"/>
    <property type="evidence" value="ECO:0007669"/>
    <property type="project" value="InterPro"/>
</dbReference>
<dbReference type="Proteomes" id="UP000827092">
    <property type="component" value="Unassembled WGS sequence"/>
</dbReference>
<keyword evidence="16" id="KW-0812">Transmembrane</keyword>
<dbReference type="InterPro" id="IPR002401">
    <property type="entry name" value="Cyt_P450_E_grp-I"/>
</dbReference>
<evidence type="ECO:0000256" key="11">
    <source>
        <dbReference type="ARBA" id="ARBA00023004"/>
    </source>
</evidence>
<dbReference type="Pfam" id="PF00067">
    <property type="entry name" value="p450"/>
    <property type="match status" value="1"/>
</dbReference>
<dbReference type="FunFam" id="1.10.630.10:FF:000238">
    <property type="entry name" value="Cytochrome P450 2A6"/>
    <property type="match status" value="1"/>
</dbReference>
<evidence type="ECO:0000256" key="2">
    <source>
        <dbReference type="ARBA" id="ARBA00003690"/>
    </source>
</evidence>
<dbReference type="InterPro" id="IPR036396">
    <property type="entry name" value="Cyt_P450_sf"/>
</dbReference>
<evidence type="ECO:0000256" key="6">
    <source>
        <dbReference type="ARBA" id="ARBA00022617"/>
    </source>
</evidence>
<dbReference type="GO" id="GO:0005789">
    <property type="term" value="C:endoplasmic reticulum membrane"/>
    <property type="evidence" value="ECO:0007669"/>
    <property type="project" value="UniProtKB-SubCell"/>
</dbReference>
<protein>
    <recommendedName>
        <fullName evidence="19">Cytochrome P450</fullName>
    </recommendedName>
</protein>
<comment type="subcellular location">
    <subcellularLocation>
        <location evidence="4">Endoplasmic reticulum membrane</location>
        <topology evidence="4">Peripheral membrane protein</topology>
    </subcellularLocation>
    <subcellularLocation>
        <location evidence="3">Microsome membrane</location>
        <topology evidence="3">Peripheral membrane protein</topology>
    </subcellularLocation>
</comment>
<evidence type="ECO:0008006" key="19">
    <source>
        <dbReference type="Google" id="ProtNLM"/>
    </source>
</evidence>
<accession>A0AAV6UHM8</accession>
<dbReference type="AlphaFoldDB" id="A0AAV6UHM8"/>
<comment type="similarity">
    <text evidence="5 15">Belongs to the cytochrome P450 family.</text>
</comment>
<keyword evidence="18" id="KW-1185">Reference proteome</keyword>
<reference evidence="17 18" key="1">
    <citation type="journal article" date="2022" name="Nat. Ecol. Evol.">
        <title>A masculinizing supergene underlies an exaggerated male reproductive morph in a spider.</title>
        <authorList>
            <person name="Hendrickx F."/>
            <person name="De Corte Z."/>
            <person name="Sonet G."/>
            <person name="Van Belleghem S.M."/>
            <person name="Kostlbacher S."/>
            <person name="Vangestel C."/>
        </authorList>
    </citation>
    <scope>NUCLEOTIDE SEQUENCE [LARGE SCALE GENOMIC DNA]</scope>
    <source>
        <strain evidence="17">W744_W776</strain>
    </source>
</reference>
<evidence type="ECO:0000256" key="14">
    <source>
        <dbReference type="PIRSR" id="PIRSR602401-1"/>
    </source>
</evidence>
<evidence type="ECO:0000313" key="17">
    <source>
        <dbReference type="EMBL" id="KAG8183294.1"/>
    </source>
</evidence>
<feature type="transmembrane region" description="Helical" evidence="16">
    <location>
        <begin position="6"/>
        <end position="25"/>
    </location>
</feature>
<evidence type="ECO:0000256" key="16">
    <source>
        <dbReference type="SAM" id="Phobius"/>
    </source>
</evidence>